<accession>A0AAJ6KLK0</accession>
<reference evidence="1 2" key="1">
    <citation type="submission" date="2023-05" db="EMBL/GenBank/DDBJ databases">
        <title>Complete Genome Resource of Xanthomonas oryzae pv. leersiae Strain YNJC Isolated From Plateau Japonica Rice in Southwest China.</title>
        <authorList>
            <person name="Aa X."/>
            <person name="Mei L."/>
            <person name="Liu P."/>
            <person name="Yang Y."/>
            <person name="Tang C."/>
            <person name="Zhang F."/>
            <person name="Dong C."/>
            <person name="Wang B."/>
            <person name="Chen X."/>
            <person name="Dai L."/>
        </authorList>
    </citation>
    <scope>NUCLEOTIDE SEQUENCE [LARGE SCALE GENOMIC DNA]</scope>
    <source>
        <strain evidence="1 2">YNJC</strain>
    </source>
</reference>
<dbReference type="AlphaFoldDB" id="A0AAJ6KLK0"/>
<dbReference type="Gene3D" id="1.10.3510.10">
    <property type="entry name" value="NMB0513-like"/>
    <property type="match status" value="1"/>
</dbReference>
<dbReference type="EMBL" id="CP127225">
    <property type="protein sequence ID" value="WIX06568.1"/>
    <property type="molecule type" value="Genomic_DNA"/>
</dbReference>
<protein>
    <submittedName>
        <fullName evidence="1">Uncharacterized protein</fullName>
    </submittedName>
</protein>
<proteinExistence type="predicted"/>
<name>A0AAJ6KLK0_9XANT</name>
<dbReference type="SUPFAM" id="SSF160472">
    <property type="entry name" value="NMB0513-like"/>
    <property type="match status" value="1"/>
</dbReference>
<gene>
    <name evidence="1" type="ORF">QN060_21505</name>
</gene>
<evidence type="ECO:0000313" key="2">
    <source>
        <dbReference type="Proteomes" id="UP001228059"/>
    </source>
</evidence>
<sequence>MEIEKLNEMARNSFGLSLSVLFSSVEGQYPDFGFYQRKEIFFVAVEKLLKEGKIKFIAPGADCYVSPQRPSPELSIENTKAHWNESADKIIKYLKERWPKDAADDNDDELNMYFYEVPSVIWIDEFGNYFSS</sequence>
<dbReference type="Proteomes" id="UP001228059">
    <property type="component" value="Chromosome"/>
</dbReference>
<dbReference type="InterPro" id="IPR023138">
    <property type="entry name" value="NMB0513-like_sf"/>
</dbReference>
<evidence type="ECO:0000313" key="1">
    <source>
        <dbReference type="EMBL" id="WIX06568.1"/>
    </source>
</evidence>
<dbReference type="RefSeq" id="WP_285956849.1">
    <property type="nucleotide sequence ID" value="NZ_CP127225.1"/>
</dbReference>
<organism evidence="1 2">
    <name type="scientific">Xanthomonas oryzae pv. leersiae</name>
    <dbReference type="NCBI Taxonomy" id="3112258"/>
    <lineage>
        <taxon>Bacteria</taxon>
        <taxon>Pseudomonadati</taxon>
        <taxon>Pseudomonadota</taxon>
        <taxon>Gammaproteobacteria</taxon>
        <taxon>Lysobacterales</taxon>
        <taxon>Lysobacteraceae</taxon>
        <taxon>Xanthomonas</taxon>
    </lineage>
</organism>